<proteinExistence type="predicted"/>
<gene>
    <name evidence="3" type="ORF">OEG82_07015</name>
</gene>
<dbReference type="Gene3D" id="3.40.50.2300">
    <property type="match status" value="1"/>
</dbReference>
<name>A0ABT3YD07_9HYPH</name>
<sequence length="138" mass="15179">MHTSPKILVVTDEPMLTVNLLSELEDRGFAVEPMRPGEHRNCSHSGIDAAIFDLHHPDEVSLMFASKLRRSAIPLVTLGGCVPSNSVRIAGARNFLSRPINYDSLAELLCELISQSQTIAPQNVVAFQRPEAMSAEER</sequence>
<evidence type="ECO:0000313" key="4">
    <source>
        <dbReference type="Proteomes" id="UP001081283"/>
    </source>
</evidence>
<accession>A0ABT3YD07</accession>
<dbReference type="PROSITE" id="PS50110">
    <property type="entry name" value="RESPONSE_REGULATORY"/>
    <property type="match status" value="1"/>
</dbReference>
<keyword evidence="4" id="KW-1185">Reference proteome</keyword>
<dbReference type="SUPFAM" id="SSF52172">
    <property type="entry name" value="CheY-like"/>
    <property type="match status" value="1"/>
</dbReference>
<evidence type="ECO:0000259" key="2">
    <source>
        <dbReference type="PROSITE" id="PS50110"/>
    </source>
</evidence>
<keyword evidence="1" id="KW-0597">Phosphoprotein</keyword>
<dbReference type="Proteomes" id="UP001081283">
    <property type="component" value="Unassembled WGS sequence"/>
</dbReference>
<dbReference type="InterPro" id="IPR001789">
    <property type="entry name" value="Sig_transdc_resp-reg_receiver"/>
</dbReference>
<dbReference type="RefSeq" id="WP_267611716.1">
    <property type="nucleotide sequence ID" value="NZ_JAOVZQ010000001.1"/>
</dbReference>
<feature type="domain" description="Response regulatory" evidence="2">
    <location>
        <begin position="6"/>
        <end position="113"/>
    </location>
</feature>
<organism evidence="3 4">
    <name type="scientific">Hoeflea ulvae</name>
    <dbReference type="NCBI Taxonomy" id="2983764"/>
    <lineage>
        <taxon>Bacteria</taxon>
        <taxon>Pseudomonadati</taxon>
        <taxon>Pseudomonadota</taxon>
        <taxon>Alphaproteobacteria</taxon>
        <taxon>Hyphomicrobiales</taxon>
        <taxon>Rhizobiaceae</taxon>
        <taxon>Hoeflea</taxon>
    </lineage>
</organism>
<comment type="caution">
    <text evidence="3">The sequence shown here is derived from an EMBL/GenBank/DDBJ whole genome shotgun (WGS) entry which is preliminary data.</text>
</comment>
<dbReference type="EMBL" id="JAOVZQ010000001">
    <property type="protein sequence ID" value="MCY0093769.1"/>
    <property type="molecule type" value="Genomic_DNA"/>
</dbReference>
<dbReference type="InterPro" id="IPR011006">
    <property type="entry name" value="CheY-like_superfamily"/>
</dbReference>
<evidence type="ECO:0000313" key="3">
    <source>
        <dbReference type="EMBL" id="MCY0093769.1"/>
    </source>
</evidence>
<protein>
    <recommendedName>
        <fullName evidence="2">Response regulatory domain-containing protein</fullName>
    </recommendedName>
</protein>
<reference evidence="3" key="1">
    <citation type="submission" date="2022-10" db="EMBL/GenBank/DDBJ databases">
        <title>Hoeflea sp. J2-29, isolated from marine algae.</title>
        <authorList>
            <person name="Kristyanto S."/>
            <person name="Kim J.M."/>
            <person name="Jeon C.O."/>
        </authorList>
    </citation>
    <scope>NUCLEOTIDE SEQUENCE</scope>
    <source>
        <strain evidence="3">J2-29</strain>
    </source>
</reference>
<evidence type="ECO:0000256" key="1">
    <source>
        <dbReference type="PROSITE-ProRule" id="PRU00169"/>
    </source>
</evidence>
<feature type="modified residue" description="4-aspartylphosphate" evidence="1">
    <location>
        <position position="53"/>
    </location>
</feature>